<dbReference type="Gene3D" id="3.30.70.240">
    <property type="match status" value="1"/>
</dbReference>
<dbReference type="AlphaFoldDB" id="A0A0B8T706"/>
<dbReference type="OrthoDB" id="9813771at2"/>
<dbReference type="STRING" id="1229276.DI53_2836"/>
<dbReference type="SUPFAM" id="SSF54211">
    <property type="entry name" value="Ribosomal protein S5 domain 2-like"/>
    <property type="match status" value="1"/>
</dbReference>
<comment type="similarity">
    <text evidence="1">Belongs to the IMPACT family.</text>
</comment>
<dbReference type="InterPro" id="IPR001498">
    <property type="entry name" value="Impact_N"/>
</dbReference>
<proteinExistence type="inferred from homology"/>
<dbReference type="RefSeq" id="WP_037500786.1">
    <property type="nucleotide sequence ID" value="NZ_JJMU01000053.1"/>
</dbReference>
<dbReference type="InterPro" id="IPR023582">
    <property type="entry name" value="Impact"/>
</dbReference>
<dbReference type="GO" id="GO:0005737">
    <property type="term" value="C:cytoplasm"/>
    <property type="evidence" value="ECO:0007669"/>
    <property type="project" value="TreeGrafter"/>
</dbReference>
<dbReference type="InterPro" id="IPR020569">
    <property type="entry name" value="UPF0029_Impact_CS"/>
</dbReference>
<name>A0A0B8T706_9SPHI</name>
<keyword evidence="4" id="KW-1185">Reference proteome</keyword>
<dbReference type="InterPro" id="IPR020568">
    <property type="entry name" value="Ribosomal_Su5_D2-typ_SF"/>
</dbReference>
<comment type="caution">
    <text evidence="3">The sequence shown here is derived from an EMBL/GenBank/DDBJ whole genome shotgun (WGS) entry which is preliminary data.</text>
</comment>
<dbReference type="Pfam" id="PF01205">
    <property type="entry name" value="Impact_N"/>
    <property type="match status" value="1"/>
</dbReference>
<dbReference type="GO" id="GO:0006446">
    <property type="term" value="P:regulation of translational initiation"/>
    <property type="evidence" value="ECO:0007669"/>
    <property type="project" value="TreeGrafter"/>
</dbReference>
<dbReference type="EMBL" id="JJMU01000053">
    <property type="protein sequence ID" value="KGE13305.1"/>
    <property type="molecule type" value="Genomic_DNA"/>
</dbReference>
<gene>
    <name evidence="3" type="ORF">DI53_2836</name>
</gene>
<dbReference type="SUPFAM" id="SSF54980">
    <property type="entry name" value="EF-G C-terminal domain-like"/>
    <property type="match status" value="1"/>
</dbReference>
<dbReference type="eggNOG" id="COG1739">
    <property type="taxonomic scope" value="Bacteria"/>
</dbReference>
<dbReference type="InterPro" id="IPR036956">
    <property type="entry name" value="Impact_N_sf"/>
</dbReference>
<evidence type="ECO:0000256" key="1">
    <source>
        <dbReference type="ARBA" id="ARBA00007665"/>
    </source>
</evidence>
<evidence type="ECO:0000313" key="3">
    <source>
        <dbReference type="EMBL" id="KGE13305.1"/>
    </source>
</evidence>
<dbReference type="Proteomes" id="UP000031802">
    <property type="component" value="Unassembled WGS sequence"/>
</dbReference>
<dbReference type="PROSITE" id="PS00910">
    <property type="entry name" value="UPF0029"/>
    <property type="match status" value="1"/>
</dbReference>
<dbReference type="PATRIC" id="fig|1229276.3.peg.2930"/>
<reference evidence="4" key="1">
    <citation type="submission" date="2014-04" db="EMBL/GenBank/DDBJ databases">
        <title>Whole-Genome optical mapping and complete genome sequence of Sphingobacterium deserti sp. nov., a new spaces isolated from desert in the west of China.</title>
        <authorList>
            <person name="Teng C."/>
            <person name="Zhou Z."/>
            <person name="Li X."/>
            <person name="Chen M."/>
            <person name="Lin M."/>
            <person name="Wang L."/>
            <person name="Su S."/>
            <person name="Zhang C."/>
            <person name="Zhang W."/>
        </authorList>
    </citation>
    <scope>NUCLEOTIDE SEQUENCE [LARGE SCALE GENOMIC DNA]</scope>
    <source>
        <strain evidence="4">ACCC05744</strain>
    </source>
</reference>
<protein>
    <submittedName>
        <fullName evidence="3">Uncharacterized protein family UPF0029, Impact, N-terminal protein</fullName>
    </submittedName>
</protein>
<feature type="domain" description="Impact N-terminal" evidence="2">
    <location>
        <begin position="22"/>
        <end position="127"/>
    </location>
</feature>
<reference evidence="3 4" key="2">
    <citation type="journal article" date="2015" name="PLoS ONE">
        <title>Whole-Genome Optical Mapping and Finished Genome Sequence of Sphingobacterium deserti sp. nov., a New Species Isolated from the Western Desert of China.</title>
        <authorList>
            <person name="Teng C."/>
            <person name="Zhou Z."/>
            <person name="Molnar I."/>
            <person name="Li X."/>
            <person name="Tang R."/>
            <person name="Chen M."/>
            <person name="Wang L."/>
            <person name="Su S."/>
            <person name="Zhang W."/>
            <person name="Lin M."/>
        </authorList>
    </citation>
    <scope>NUCLEOTIDE SEQUENCE [LARGE SCALE GENOMIC DNA]</scope>
    <source>
        <strain evidence="4">ACCC05744</strain>
    </source>
</reference>
<sequence length="205" mass="23623">MSLFEDTYFTIDTTSEGLFRDKGSKFLAYAYTFKDESLLKDILLQLKELHPKARHYCWAYRLTPDRSVFRFNDDGEPSGTAGRPILNVLLSKDITNTLIVVVRYFGGTLLGVPGLIHAYKTAAVEALTNAQIVERTVNDVYRIDFDYLQMNDVMRLVKDENLAILNQNFDNRCSLEVEVRKMQVNQFVNKLDNIDAVQYVYLKTL</sequence>
<organism evidence="3 4">
    <name type="scientific">Sphingobacterium deserti</name>
    <dbReference type="NCBI Taxonomy" id="1229276"/>
    <lineage>
        <taxon>Bacteria</taxon>
        <taxon>Pseudomonadati</taxon>
        <taxon>Bacteroidota</taxon>
        <taxon>Sphingobacteriia</taxon>
        <taxon>Sphingobacteriales</taxon>
        <taxon>Sphingobacteriaceae</taxon>
        <taxon>Sphingobacterium</taxon>
    </lineage>
</organism>
<dbReference type="Gene3D" id="3.30.230.30">
    <property type="entry name" value="Impact, N-terminal domain"/>
    <property type="match status" value="1"/>
</dbReference>
<accession>A0A0B8T706</accession>
<dbReference type="PANTHER" id="PTHR16301:SF20">
    <property type="entry name" value="IMPACT FAMILY MEMBER YIGZ"/>
    <property type="match status" value="1"/>
</dbReference>
<evidence type="ECO:0000259" key="2">
    <source>
        <dbReference type="Pfam" id="PF01205"/>
    </source>
</evidence>
<evidence type="ECO:0000313" key="4">
    <source>
        <dbReference type="Proteomes" id="UP000031802"/>
    </source>
</evidence>
<dbReference type="PANTHER" id="PTHR16301">
    <property type="entry name" value="IMPACT-RELATED"/>
    <property type="match status" value="1"/>
</dbReference>
<dbReference type="InterPro" id="IPR035647">
    <property type="entry name" value="EFG_III/V"/>
</dbReference>